<dbReference type="SMART" id="SM00429">
    <property type="entry name" value="IPT"/>
    <property type="match status" value="4"/>
</dbReference>
<proteinExistence type="predicted"/>
<dbReference type="RefSeq" id="WP_081144552.1">
    <property type="nucleotide sequence ID" value="NZ_LVYD01000001.1"/>
</dbReference>
<dbReference type="SUPFAM" id="SSF69318">
    <property type="entry name" value="Integrin alpha N-terminal domain"/>
    <property type="match status" value="1"/>
</dbReference>
<dbReference type="AlphaFoldDB" id="A0A1V9G8A7"/>
<feature type="chain" id="PRO_5012325367" description="IPT/TIG domain-containing protein" evidence="2">
    <location>
        <begin position="26"/>
        <end position="923"/>
    </location>
</feature>
<dbReference type="Pfam" id="PF01839">
    <property type="entry name" value="FG-GAP"/>
    <property type="match status" value="1"/>
</dbReference>
<dbReference type="InterPro" id="IPR026444">
    <property type="entry name" value="Secre_tail"/>
</dbReference>
<dbReference type="PANTHER" id="PTHR44103:SF1">
    <property type="entry name" value="PROPROTEIN CONVERTASE P"/>
    <property type="match status" value="1"/>
</dbReference>
<feature type="domain" description="IPT/TIG" evidence="3">
    <location>
        <begin position="741"/>
        <end position="818"/>
    </location>
</feature>
<evidence type="ECO:0000259" key="3">
    <source>
        <dbReference type="SMART" id="SM00429"/>
    </source>
</evidence>
<feature type="domain" description="IPT/TIG" evidence="3">
    <location>
        <begin position="652"/>
        <end position="729"/>
    </location>
</feature>
<comment type="caution">
    <text evidence="4">The sequence shown here is derived from an EMBL/GenBank/DDBJ whole genome shotgun (WGS) entry which is preliminary data.</text>
</comment>
<dbReference type="NCBIfam" id="TIGR04183">
    <property type="entry name" value="Por_Secre_tail"/>
    <property type="match status" value="1"/>
</dbReference>
<dbReference type="InterPro" id="IPR028994">
    <property type="entry name" value="Integrin_alpha_N"/>
</dbReference>
<dbReference type="InterPro" id="IPR013517">
    <property type="entry name" value="FG-GAP"/>
</dbReference>
<dbReference type="PANTHER" id="PTHR44103">
    <property type="entry name" value="PROPROTEIN CONVERTASE P"/>
    <property type="match status" value="1"/>
</dbReference>
<dbReference type="STRING" id="1703345.A3860_00340"/>
<dbReference type="Gene3D" id="2.130.10.130">
    <property type="entry name" value="Integrin alpha, N-terminal"/>
    <property type="match status" value="3"/>
</dbReference>
<dbReference type="EMBL" id="LVYD01000001">
    <property type="protein sequence ID" value="OQP66853.1"/>
    <property type="molecule type" value="Genomic_DNA"/>
</dbReference>
<evidence type="ECO:0000313" key="4">
    <source>
        <dbReference type="EMBL" id="OQP66853.1"/>
    </source>
</evidence>
<sequence length="923" mass="96112">MSNVYLALKRSVGIILLFFSHAVLAQPVINSFSPTSGPVGTSVTITGTGFNTLSDSNIVYFGAVRATLQSVSATSLTVTVPAGATYAPITVTSNRLTAYSRLAFTVTFAYGHTPFDSTAFTRQADLTGLGNPRNIAIADFNRDGRADLMVTNQSSNVVSVYRNNGTPGGPVKLVLYRNIPQGSQPFGIATGDLNGDGRLDAAVTSFGSNTVTVYTNKSINDTIRFDTTTYVCGSNSVGVAIADVDGDGKPDLVTTSSNSGLISVFRNTTTGFAVTFAAKVDFSTFDRADEVAIGDLDNDGKPEVVTANFLGTISVWKNLSSPGSISLSKTNYTAGSYPGNIAIADLNGDGKPDIVFSHYGSHFLSVYRNISTAGSISLDVRKDFTTGPQSRGISIGDLNGDGKADVAVVSDSIYVLTLLQNASSGDSILLNNRYDFSLGAGPTGVAIGDLNNDGKPDITATNSYSKVSIFRNTQTGPVPVITSFTPTSAHKGTGVTIFGSHFTGATAVSFGGVLADSIVFVTDTAIRAIVDTGATGNVSVTTPYGTATKPGFTFIRDTIPDTTAAPVITSFTPTSGSKGTKVFILGSKFTNANAVSFGGVPADSITFKNDTLIIAIVDTGATGNVSVTTPYGTATKSGFTFIKDTIPDTTAAPVITSFTPTSGRKGTKVFILGSKFTNANAVSFGGIPADSITFKNDTLIIAIVDTGATGNVSVTTPLGTASKAGFTFIKDSTSIPDTTTVPVITNFTPTFGQKGTVVTIFGKHLTGVNQVQFGGIPADSIWHYSDTVIKARVDTGGTGAVCVFAPTGSACKAGFTFVGDSTITDTLFVNTRAGINNNTTLTTAKAFRMYPNPASHYVVWQQPATDHRTSLQLIDISGRIVRKMVVASNATQTTVQVGELHAGVYKLVWSDGNKKLTHTLLIQ</sequence>
<dbReference type="CDD" id="cd00102">
    <property type="entry name" value="IPT"/>
    <property type="match status" value="2"/>
</dbReference>
<dbReference type="OrthoDB" id="1110382at2"/>
<feature type="signal peptide" evidence="2">
    <location>
        <begin position="1"/>
        <end position="25"/>
    </location>
</feature>
<feature type="domain" description="IPT/TIG" evidence="3">
    <location>
        <begin position="565"/>
        <end position="642"/>
    </location>
</feature>
<dbReference type="InterPro" id="IPR013783">
    <property type="entry name" value="Ig-like_fold"/>
</dbReference>
<evidence type="ECO:0000313" key="5">
    <source>
        <dbReference type="Proteomes" id="UP000192796"/>
    </source>
</evidence>
<protein>
    <recommendedName>
        <fullName evidence="3">IPT/TIG domain-containing protein</fullName>
    </recommendedName>
</protein>
<dbReference type="InterPro" id="IPR014756">
    <property type="entry name" value="Ig_E-set"/>
</dbReference>
<evidence type="ECO:0000256" key="1">
    <source>
        <dbReference type="ARBA" id="ARBA00022729"/>
    </source>
</evidence>
<evidence type="ECO:0000256" key="2">
    <source>
        <dbReference type="SAM" id="SignalP"/>
    </source>
</evidence>
<gene>
    <name evidence="4" type="ORF">A3860_00340</name>
</gene>
<dbReference type="InterPro" id="IPR002909">
    <property type="entry name" value="IPT_dom"/>
</dbReference>
<feature type="domain" description="IPT/TIG" evidence="3">
    <location>
        <begin position="26"/>
        <end position="107"/>
    </location>
</feature>
<dbReference type="Pfam" id="PF18962">
    <property type="entry name" value="Por_Secre_tail"/>
    <property type="match status" value="1"/>
</dbReference>
<keyword evidence="1 2" id="KW-0732">Signal</keyword>
<organism evidence="4 5">
    <name type="scientific">Niastella vici</name>
    <dbReference type="NCBI Taxonomy" id="1703345"/>
    <lineage>
        <taxon>Bacteria</taxon>
        <taxon>Pseudomonadati</taxon>
        <taxon>Bacteroidota</taxon>
        <taxon>Chitinophagia</taxon>
        <taxon>Chitinophagales</taxon>
        <taxon>Chitinophagaceae</taxon>
        <taxon>Niastella</taxon>
    </lineage>
</organism>
<name>A0A1V9G8A7_9BACT</name>
<reference evidence="4 5" key="1">
    <citation type="submission" date="2016-03" db="EMBL/GenBank/DDBJ databases">
        <title>Niastella vici sp. nov., isolated from farmland soil.</title>
        <authorList>
            <person name="Chen L."/>
            <person name="Wang D."/>
            <person name="Yang S."/>
            <person name="Wang G."/>
        </authorList>
    </citation>
    <scope>NUCLEOTIDE SEQUENCE [LARGE SCALE GENOMIC DNA]</scope>
    <source>
        <strain evidence="4 5">DJ57</strain>
    </source>
</reference>
<keyword evidence="5" id="KW-1185">Reference proteome</keyword>
<dbReference type="SUPFAM" id="SSF81296">
    <property type="entry name" value="E set domains"/>
    <property type="match status" value="5"/>
</dbReference>
<dbReference type="Gene3D" id="2.60.40.10">
    <property type="entry name" value="Immunoglobulins"/>
    <property type="match status" value="5"/>
</dbReference>
<dbReference type="Pfam" id="PF01833">
    <property type="entry name" value="TIG"/>
    <property type="match status" value="5"/>
</dbReference>
<dbReference type="Proteomes" id="UP000192796">
    <property type="component" value="Unassembled WGS sequence"/>
</dbReference>
<dbReference type="CDD" id="cd00603">
    <property type="entry name" value="IPT_PCSR"/>
    <property type="match status" value="1"/>
</dbReference>
<accession>A0A1V9G8A7</accession>
<dbReference type="Pfam" id="PF13517">
    <property type="entry name" value="FG-GAP_3"/>
    <property type="match status" value="3"/>
</dbReference>